<dbReference type="AlphaFoldDB" id="A0A163JDE6"/>
<evidence type="ECO:0000313" key="1">
    <source>
        <dbReference type="EMBL" id="SAL98584.1"/>
    </source>
</evidence>
<dbReference type="STRING" id="4829.A0A163JDE6"/>
<dbReference type="OrthoDB" id="4062651at2759"/>
<dbReference type="EMBL" id="LT552246">
    <property type="protein sequence ID" value="SAL98584.1"/>
    <property type="molecule type" value="Genomic_DNA"/>
</dbReference>
<sequence length="92" mass="10565">MTRPEIKEQIRSGIYDDDQEFWGSVSSEVKDLINGLLTVDPAQRMGVNEARNHQWFQDGVEDLRMDVQDLDDGDVELLRHYDTMPSLPTTPS</sequence>
<evidence type="ECO:0000313" key="2">
    <source>
        <dbReference type="Proteomes" id="UP000078561"/>
    </source>
</evidence>
<dbReference type="InParanoid" id="A0A163JDE6"/>
<organism evidence="1">
    <name type="scientific">Absidia glauca</name>
    <name type="common">Pin mould</name>
    <dbReference type="NCBI Taxonomy" id="4829"/>
    <lineage>
        <taxon>Eukaryota</taxon>
        <taxon>Fungi</taxon>
        <taxon>Fungi incertae sedis</taxon>
        <taxon>Mucoromycota</taxon>
        <taxon>Mucoromycotina</taxon>
        <taxon>Mucoromycetes</taxon>
        <taxon>Mucorales</taxon>
        <taxon>Cunninghamellaceae</taxon>
        <taxon>Absidia</taxon>
    </lineage>
</organism>
<dbReference type="Proteomes" id="UP000078561">
    <property type="component" value="Unassembled WGS sequence"/>
</dbReference>
<name>A0A163JDE6_ABSGL</name>
<gene>
    <name evidence="1" type="primary">ABSGL_04135.1 scaffold 5122</name>
</gene>
<dbReference type="SUPFAM" id="SSF56112">
    <property type="entry name" value="Protein kinase-like (PK-like)"/>
    <property type="match status" value="1"/>
</dbReference>
<keyword evidence="2" id="KW-1185">Reference proteome</keyword>
<proteinExistence type="predicted"/>
<dbReference type="Gene3D" id="1.10.510.10">
    <property type="entry name" value="Transferase(Phosphotransferase) domain 1"/>
    <property type="match status" value="1"/>
</dbReference>
<evidence type="ECO:0008006" key="3">
    <source>
        <dbReference type="Google" id="ProtNLM"/>
    </source>
</evidence>
<dbReference type="InterPro" id="IPR011009">
    <property type="entry name" value="Kinase-like_dom_sf"/>
</dbReference>
<accession>A0A163JDE6</accession>
<protein>
    <recommendedName>
        <fullName evidence="3">Protein kinase domain-containing protein</fullName>
    </recommendedName>
</protein>
<reference evidence="1" key="1">
    <citation type="submission" date="2016-04" db="EMBL/GenBank/DDBJ databases">
        <authorList>
            <person name="Evans L.H."/>
            <person name="Alamgir A."/>
            <person name="Owens N."/>
            <person name="Weber N.D."/>
            <person name="Virtaneva K."/>
            <person name="Barbian K."/>
            <person name="Babar A."/>
            <person name="Rosenke K."/>
        </authorList>
    </citation>
    <scope>NUCLEOTIDE SEQUENCE [LARGE SCALE GENOMIC DNA]</scope>
    <source>
        <strain evidence="1">CBS 101.48</strain>
    </source>
</reference>